<feature type="compositionally biased region" description="Basic and acidic residues" evidence="1">
    <location>
        <begin position="1101"/>
        <end position="1113"/>
    </location>
</feature>
<accession>A0ABN7RSC7</accession>
<dbReference type="InterPro" id="IPR003961">
    <property type="entry name" value="FN3_dom"/>
</dbReference>
<dbReference type="EMBL" id="OU015568">
    <property type="protein sequence ID" value="CAG5084946.1"/>
    <property type="molecule type" value="Genomic_DNA"/>
</dbReference>
<protein>
    <submittedName>
        <fullName evidence="4">Oidioi.mRNA.OKI2018_I69.PAR.g10777.t1.cds</fullName>
    </submittedName>
</protein>
<evidence type="ECO:0000313" key="5">
    <source>
        <dbReference type="Proteomes" id="UP001158576"/>
    </source>
</evidence>
<dbReference type="Gene3D" id="2.60.40.10">
    <property type="entry name" value="Immunoglobulins"/>
    <property type="match status" value="2"/>
</dbReference>
<dbReference type="CDD" id="cd00063">
    <property type="entry name" value="FN3"/>
    <property type="match status" value="2"/>
</dbReference>
<reference evidence="4 5" key="1">
    <citation type="submission" date="2021-04" db="EMBL/GenBank/DDBJ databases">
        <authorList>
            <person name="Bliznina A."/>
        </authorList>
    </citation>
    <scope>NUCLEOTIDE SEQUENCE [LARGE SCALE GENOMIC DNA]</scope>
</reference>
<feature type="region of interest" description="Disordered" evidence="1">
    <location>
        <begin position="462"/>
        <end position="485"/>
    </location>
</feature>
<keyword evidence="5" id="KW-1185">Reference proteome</keyword>
<feature type="domain" description="Fibronectin type-III" evidence="3">
    <location>
        <begin position="641"/>
        <end position="736"/>
    </location>
</feature>
<dbReference type="Pfam" id="PF00041">
    <property type="entry name" value="fn3"/>
    <property type="match status" value="1"/>
</dbReference>
<keyword evidence="2" id="KW-0472">Membrane</keyword>
<evidence type="ECO:0000256" key="2">
    <source>
        <dbReference type="SAM" id="Phobius"/>
    </source>
</evidence>
<gene>
    <name evidence="4" type="ORF">OKIOD_LOCUS2335</name>
</gene>
<feature type="region of interest" description="Disordered" evidence="1">
    <location>
        <begin position="1099"/>
        <end position="1119"/>
    </location>
</feature>
<dbReference type="PANTHER" id="PTHR46957">
    <property type="entry name" value="CYTOKINE RECEPTOR"/>
    <property type="match status" value="1"/>
</dbReference>
<proteinExistence type="predicted"/>
<dbReference type="Proteomes" id="UP001158576">
    <property type="component" value="Chromosome PAR"/>
</dbReference>
<keyword evidence="2" id="KW-0812">Transmembrane</keyword>
<dbReference type="InterPro" id="IPR036116">
    <property type="entry name" value="FN3_sf"/>
</dbReference>
<sequence>MVERRRIIKAKKKSPCEICEDELGKEGSFYNRETKECDCKKDEGYLLDKANSRCIKCSGNGAFIKFGKCHCGAGSVFQNGNEIHCTCPIKTTWNGHQCESICDEEGHFTLENGECVCQTDYLESTDQTCVPCSGPTAHLVENTCSWCACDAKFSILNFQKIACVSCFGPGAALDKNNNCVCGDLNSFADPEKGCTCKTGYQRSSEGTCIPCEGALTEEDECMCPEDTFLTSTGACITCPPGSTVNQNYSERMGTAGTFYMKEPGVCAMCAGGIENSTANECTCPEGSMVYEDIMCIPCQGPTSVMSATGNCVCDEESAILSQDKSTCNCRVYFLEAKMTSTCVSCFGNGAYLNELDECQCRNGSQLRQGDFCDYREEIRREPDFQETTMEMTTAAITAESDVSLIIIPWVLLLLLLLILLQFCWLYCKRNIVTKIPIEENSANEPELDELIAPKSTVPVEKPQRRVSTPVVIPPTPEPRTQFNTAGTSTDVEYKPLSRDQEMQTSMKSLASVSSQQSSSSSWTMANTPIIPHTIQEVEQQREREPISPPQVAVNIVGANDAIANWDYQRDVAYYIVSCIKLYDDDKDERMVKLSPEETQTLIPALQADSEYQVLVTAFDYDNKYKCSQHVRVVTKGSPPGPPQRITFDNIDDQSVHVSWGEPPDIDTRITKYLFLYYPTKNPKQKQVLPLPGSQRTIAISKLKKSEEYTFEIRAETRWGLGEAQTSTVTIDQMKSSDRNSIFFAESISDLTRQLSYDHVNKMREAHVVEEASGGKDRQRTGDLISSQDLSMFAQVEADTIGPRDQTGSKTMAKVTLTTETIIGRVAKQEVSAQQQSQSYKSYNQLIEETQMYRKIETDGNEDLLQSLGPKAMDLMKDQQKQEKEEVIVPVDVASSYELDSEVTDVLRVQLRNQYQPLYDDTEAYPSSLDDEPHLAGRGGEPADDSSEAYVSEYQSEADEPRSGSFHFENLIHTEATERQSLLQEESIARMEERIRQSSNSSELEESAHQSRLSVATCIEKQEGIRMRGSTTSNQSRSQADLLTNVYESNAISAAESEAQKATFRKSTTEVYDAYKHQQKMNIYENISSGNIMESIGSISVHSDDKEKEEETRKNWTFSL</sequence>
<name>A0ABN7RSC7_OIKDI</name>
<dbReference type="SMART" id="SM00060">
    <property type="entry name" value="FN3"/>
    <property type="match status" value="2"/>
</dbReference>
<keyword evidence="2" id="KW-1133">Transmembrane helix</keyword>
<organism evidence="4 5">
    <name type="scientific">Oikopleura dioica</name>
    <name type="common">Tunicate</name>
    <dbReference type="NCBI Taxonomy" id="34765"/>
    <lineage>
        <taxon>Eukaryota</taxon>
        <taxon>Metazoa</taxon>
        <taxon>Chordata</taxon>
        <taxon>Tunicata</taxon>
        <taxon>Appendicularia</taxon>
        <taxon>Copelata</taxon>
        <taxon>Oikopleuridae</taxon>
        <taxon>Oikopleura</taxon>
    </lineage>
</organism>
<dbReference type="InterPro" id="IPR013783">
    <property type="entry name" value="Ig-like_fold"/>
</dbReference>
<dbReference type="SUPFAM" id="SSF49265">
    <property type="entry name" value="Fibronectin type III"/>
    <property type="match status" value="1"/>
</dbReference>
<feature type="transmembrane region" description="Helical" evidence="2">
    <location>
        <begin position="406"/>
        <end position="427"/>
    </location>
</feature>
<evidence type="ECO:0000313" key="4">
    <source>
        <dbReference type="EMBL" id="CAG5084946.1"/>
    </source>
</evidence>
<dbReference type="PROSITE" id="PS50853">
    <property type="entry name" value="FN3"/>
    <property type="match status" value="2"/>
</dbReference>
<dbReference type="PANTHER" id="PTHR46957:SF3">
    <property type="entry name" value="CYTOKINE RECEPTOR"/>
    <property type="match status" value="1"/>
</dbReference>
<evidence type="ECO:0000259" key="3">
    <source>
        <dbReference type="PROSITE" id="PS50853"/>
    </source>
</evidence>
<dbReference type="InterPro" id="IPR050713">
    <property type="entry name" value="RTP_Phos/Ushers"/>
</dbReference>
<evidence type="ECO:0000256" key="1">
    <source>
        <dbReference type="SAM" id="MobiDB-lite"/>
    </source>
</evidence>
<feature type="domain" description="Fibronectin type-III" evidence="3">
    <location>
        <begin position="545"/>
        <end position="640"/>
    </location>
</feature>
<feature type="region of interest" description="Disordered" evidence="1">
    <location>
        <begin position="917"/>
        <end position="962"/>
    </location>
</feature>